<organism evidence="1 2">
    <name type="scientific">Alteromonas lipolytica</name>
    <dbReference type="NCBI Taxonomy" id="1856405"/>
    <lineage>
        <taxon>Bacteria</taxon>
        <taxon>Pseudomonadati</taxon>
        <taxon>Pseudomonadota</taxon>
        <taxon>Gammaproteobacteria</taxon>
        <taxon>Alteromonadales</taxon>
        <taxon>Alteromonadaceae</taxon>
        <taxon>Alteromonas/Salinimonas group</taxon>
        <taxon>Alteromonas</taxon>
    </lineage>
</organism>
<proteinExistence type="predicted"/>
<keyword evidence="2" id="KW-1185">Reference proteome</keyword>
<accession>A0A1E8FF16</accession>
<name>A0A1E8FF16_9ALTE</name>
<reference evidence="1 2" key="1">
    <citation type="submission" date="2016-09" db="EMBL/GenBank/DDBJ databases">
        <title>Alteromonas lipolytica, a new species isolated from sea water.</title>
        <authorList>
            <person name="Wu Y.-H."/>
            <person name="Cheng H."/>
            <person name="Xu X.-W."/>
        </authorList>
    </citation>
    <scope>NUCLEOTIDE SEQUENCE [LARGE SCALE GENOMIC DNA]</scope>
    <source>
        <strain evidence="1 2">JW12</strain>
    </source>
</reference>
<evidence type="ECO:0000313" key="2">
    <source>
        <dbReference type="Proteomes" id="UP000176037"/>
    </source>
</evidence>
<dbReference type="Proteomes" id="UP000176037">
    <property type="component" value="Unassembled WGS sequence"/>
</dbReference>
<comment type="caution">
    <text evidence="1">The sequence shown here is derived from an EMBL/GenBank/DDBJ whole genome shotgun (WGS) entry which is preliminary data.</text>
</comment>
<dbReference type="AlphaFoldDB" id="A0A1E8FF16"/>
<dbReference type="STRING" id="1856405.BFC17_21285"/>
<evidence type="ECO:0000313" key="1">
    <source>
        <dbReference type="EMBL" id="OFI34083.1"/>
    </source>
</evidence>
<protein>
    <submittedName>
        <fullName evidence="1">Uncharacterized protein</fullName>
    </submittedName>
</protein>
<gene>
    <name evidence="1" type="ORF">BFC17_21285</name>
</gene>
<sequence>MNQVNLNNSSRRKFIKRTGAVAGVSIIPSKSVWGACNSSGVSGGSKDTSETCSVGFTEFGGRSGGSWDKFLEEANPNTINSNYSLDERDDQGLKKIHGMFSNYSNHKWNELEPKDNDEPWVIDEKRRKIQDIKRLYDDINDVIVNTPDIDLGGSEGGEIPAATLDLSEALQGGGIAKQLACVYMNLHFGFIQRPTSFLTNQQYMEHLWGVHHKGNVSLETTIDSRWEQLGTGTSSYISSYNT</sequence>
<dbReference type="EMBL" id="MJIC01000014">
    <property type="protein sequence ID" value="OFI34083.1"/>
    <property type="molecule type" value="Genomic_DNA"/>
</dbReference>